<dbReference type="Gene3D" id="3.10.50.10">
    <property type="match status" value="1"/>
</dbReference>
<dbReference type="Pfam" id="PF01476">
    <property type="entry name" value="LysM"/>
    <property type="match status" value="6"/>
</dbReference>
<dbReference type="InterPro" id="IPR013783">
    <property type="entry name" value="Ig-like_fold"/>
</dbReference>
<dbReference type="PROSITE" id="PS51910">
    <property type="entry name" value="GH18_2"/>
    <property type="match status" value="1"/>
</dbReference>
<dbReference type="Proteomes" id="UP000469125">
    <property type="component" value="Unassembled WGS sequence"/>
</dbReference>
<dbReference type="SUPFAM" id="SSF51445">
    <property type="entry name" value="(Trans)glycosidases"/>
    <property type="match status" value="1"/>
</dbReference>
<protein>
    <submittedName>
        <fullName evidence="5">LysM peptidoglycan-binding domain-containing protein</fullName>
    </submittedName>
</protein>
<evidence type="ECO:0000259" key="4">
    <source>
        <dbReference type="PROSITE" id="PS51910"/>
    </source>
</evidence>
<feature type="domain" description="LysM" evidence="3">
    <location>
        <begin position="162"/>
        <end position="205"/>
    </location>
</feature>
<dbReference type="PROSITE" id="PS51782">
    <property type="entry name" value="LYSM"/>
    <property type="match status" value="6"/>
</dbReference>
<dbReference type="Pfam" id="PF00704">
    <property type="entry name" value="Glyco_hydro_18"/>
    <property type="match status" value="1"/>
</dbReference>
<feature type="domain" description="LysM" evidence="3">
    <location>
        <begin position="241"/>
        <end position="284"/>
    </location>
</feature>
<dbReference type="InterPro" id="IPR036779">
    <property type="entry name" value="LysM_dom_sf"/>
</dbReference>
<evidence type="ECO:0000259" key="3">
    <source>
        <dbReference type="PROSITE" id="PS51782"/>
    </source>
</evidence>
<evidence type="ECO:0000313" key="6">
    <source>
        <dbReference type="Proteomes" id="UP000469125"/>
    </source>
</evidence>
<name>A0A6N8FL66_9BACI</name>
<dbReference type="Gene3D" id="3.10.350.10">
    <property type="entry name" value="LysM domain"/>
    <property type="match status" value="6"/>
</dbReference>
<dbReference type="SMART" id="SM00257">
    <property type="entry name" value="LysM"/>
    <property type="match status" value="6"/>
</dbReference>
<gene>
    <name evidence="5" type="ORF">GMD78_09070</name>
</gene>
<accession>A0A6N8FL66</accession>
<evidence type="ECO:0000256" key="1">
    <source>
        <dbReference type="ARBA" id="ARBA00023295"/>
    </source>
</evidence>
<proteinExistence type="predicted"/>
<evidence type="ECO:0000313" key="5">
    <source>
        <dbReference type="EMBL" id="MUK88539.1"/>
    </source>
</evidence>
<dbReference type="Gene3D" id="2.60.40.10">
    <property type="entry name" value="Immunoglobulins"/>
    <property type="match status" value="4"/>
</dbReference>
<dbReference type="SMART" id="SM00636">
    <property type="entry name" value="Glyco_18"/>
    <property type="match status" value="1"/>
</dbReference>
<reference evidence="5 6" key="1">
    <citation type="submission" date="2019-11" db="EMBL/GenBank/DDBJ databases">
        <authorList>
            <person name="Li X."/>
        </authorList>
    </citation>
    <scope>NUCLEOTIDE SEQUENCE [LARGE SCALE GENOMIC DNA]</scope>
    <source>
        <strain evidence="5 6">L9</strain>
    </source>
</reference>
<dbReference type="InterPro" id="IPR017853">
    <property type="entry name" value="GH"/>
</dbReference>
<comment type="caution">
    <text evidence="5">The sequence shown here is derived from an EMBL/GenBank/DDBJ whole genome shotgun (WGS) entry which is preliminary data.</text>
</comment>
<dbReference type="NCBIfam" id="NF033510">
    <property type="entry name" value="Ca_tandemer"/>
    <property type="match status" value="2"/>
</dbReference>
<feature type="region of interest" description="Disordered" evidence="2">
    <location>
        <begin position="211"/>
        <end position="230"/>
    </location>
</feature>
<keyword evidence="1" id="KW-0378">Hydrolase</keyword>
<dbReference type="EMBL" id="WOCA01000006">
    <property type="protein sequence ID" value="MUK88539.1"/>
    <property type="molecule type" value="Genomic_DNA"/>
</dbReference>
<dbReference type="PANTHER" id="PTHR33734:SF22">
    <property type="entry name" value="MEMBRANE-BOUND LYTIC MUREIN TRANSGLYCOSYLASE D"/>
    <property type="match status" value="1"/>
</dbReference>
<feature type="domain" description="GH18" evidence="4">
    <location>
        <begin position="990"/>
        <end position="1318"/>
    </location>
</feature>
<feature type="domain" description="LysM" evidence="3">
    <location>
        <begin position="938"/>
        <end position="981"/>
    </location>
</feature>
<dbReference type="CDD" id="cd00118">
    <property type="entry name" value="LysM"/>
    <property type="match status" value="6"/>
</dbReference>
<dbReference type="PANTHER" id="PTHR33734">
    <property type="entry name" value="LYSM DOMAIN-CONTAINING GPI-ANCHORED PROTEIN 2"/>
    <property type="match status" value="1"/>
</dbReference>
<keyword evidence="1" id="KW-0326">Glycosidase</keyword>
<dbReference type="SUPFAM" id="SSF54106">
    <property type="entry name" value="LysM domain"/>
    <property type="match status" value="6"/>
</dbReference>
<dbReference type="Gene3D" id="3.20.20.80">
    <property type="entry name" value="Glycosidases"/>
    <property type="match status" value="1"/>
</dbReference>
<dbReference type="InterPro" id="IPR029070">
    <property type="entry name" value="Chitinase_insertion_sf"/>
</dbReference>
<dbReference type="GO" id="GO:0005975">
    <property type="term" value="P:carbohydrate metabolic process"/>
    <property type="evidence" value="ECO:0007669"/>
    <property type="project" value="InterPro"/>
</dbReference>
<dbReference type="InterPro" id="IPR011583">
    <property type="entry name" value="Chitinase_II/V-like_cat"/>
</dbReference>
<feature type="domain" description="LysM" evidence="3">
    <location>
        <begin position="308"/>
        <end position="351"/>
    </location>
</feature>
<feature type="domain" description="LysM" evidence="3">
    <location>
        <begin position="116"/>
        <end position="159"/>
    </location>
</feature>
<feature type="domain" description="LysM" evidence="3">
    <location>
        <begin position="1334"/>
        <end position="1377"/>
    </location>
</feature>
<dbReference type="InterPro" id="IPR018392">
    <property type="entry name" value="LysM"/>
</dbReference>
<evidence type="ECO:0000256" key="2">
    <source>
        <dbReference type="SAM" id="MobiDB-lite"/>
    </source>
</evidence>
<keyword evidence="6" id="KW-1185">Reference proteome</keyword>
<dbReference type="GO" id="GO:0016798">
    <property type="term" value="F:hydrolase activity, acting on glycosyl bonds"/>
    <property type="evidence" value="ECO:0007669"/>
    <property type="project" value="UniProtKB-KW"/>
</dbReference>
<organism evidence="5 6">
    <name type="scientific">Ornithinibacillus caprae</name>
    <dbReference type="NCBI Taxonomy" id="2678566"/>
    <lineage>
        <taxon>Bacteria</taxon>
        <taxon>Bacillati</taxon>
        <taxon>Bacillota</taxon>
        <taxon>Bacilli</taxon>
        <taxon>Bacillales</taxon>
        <taxon>Bacillaceae</taxon>
        <taxon>Ornithinibacillus</taxon>
    </lineage>
</organism>
<dbReference type="GO" id="GO:0008061">
    <property type="term" value="F:chitin binding"/>
    <property type="evidence" value="ECO:0007669"/>
    <property type="project" value="InterPro"/>
</dbReference>
<dbReference type="InterPro" id="IPR001223">
    <property type="entry name" value="Glyco_hydro18_cat"/>
</dbReference>
<sequence length="1380" mass="152672">MTKIHSEILMYNRFLKGVIRVTAIERYELRKVDDGYTLVVYLDPGLSEFSDELGRISNDREVYSKQFLRFAKEKFPNVKIKYVKIMVGTLLVSSLFLGDDTTASAQATSTIEQPLAVYTVKSGDSLSVIARDHHVTVDAIKEVNQLSSDRIFVGQELKLPYVTYTVVSGDNLFRIAKSHTTTVDAIKSFNNLKTDTVFVGQQLRIPVTTTQAAEENTVTETPEPDIDEPIQPPQQVEEITATYTVQAGDTLYSIARKFDTTVDTIKSLNKLTSNTISIGQHLIVSQQKTITEPDPVEETSSPEEETTMTYTVVAGDSLSVIAKRFNTTVGEIQSINNLTSDRIFVGQQLQIPKQTTESEPETMIPIAPILPSLEAVHGANQASYPIVGSAEPNMDIVISVYDKSNKEVKERIRSDDSGNFTATMDLSSLSDGSLSVITHAVNQHGQTSDKHETSLLKETAIEIPELEANEIINQETSDSFSITGTGKPNATVFITAIDETGTEKTVETNVGENGVFSLTMNVNELSDGTLTIRASQRDTYGNISQYFIRYVEKDTLAPDAPSIESEAYINNQNQEAYLITGNAESNTDIHAIIRNEENKRVEITGKTDENGHYSIPVNVSDFQDGELHVEVQSIDLVGNSSSNAHSTIIKNTDTPELSISELPIIFSENGESYTIDGVVDDYSTIEITLTDGVTTLRGTTTSDDRGNFRLPMDIRSLEDGNITIIVQATNTFGNKSEKQSHVVMKDTVAPQEATIDMPNFVNNTNQHDFLIQGETAEDAVTVFLRVTDGETSVTSEAIATDRIFQVGLDLSNLNDGLLTMEITQVDRAGNTSSTKTILLEKDIEINTPTVLRSGYAIAGDSVVFNMVGSAEPTSQLTVEIADMDGNTVRTVSHVVNEKGIFNLDISMEGLDLNSTYYFYVSQSDQVGNISEVITPNALFYTVQAGDTLSAIAKRYNTTIDAIRAINNLSGDIIYVNQQIRLPVTASTTLSLGYMYFGDIKNYTNNVLATERSFNTVSPSYFDINKDGTLKLTYQVDRTFIENMHKQGIRVVPFLSNHWDREVGRAMLNNREVAARQIADAIMRYNLDGVNVDIENITHEDREKFTDFIRMLRELLPASKEVSVAVAANPNGWNIGWHGAYDYNALAKHADYLMMMTYDESYPGSEPGSVASIGWVERSIQYAIGQGVPKHKIVFGLAQYGRYWKEGDAVGGQGISNFQVREMLEKFEHTVTFDETSQSAKAVVTIKEDDPKMYMMGSALTPGTYTVWFENEQSYQSKIALVEKYGIKGVGHWSIGQEDRSIWSSYPTWFSTKDSTTEVSTDDPIAEAEPSLEEATYTVKSGDSLWRIAVHNNITVDQLKEANRLTTDTIFVGQVLKIPST</sequence>